<dbReference type="PANTHER" id="PTHR22406">
    <property type="entry name" value="NASCENT POLYPEPTIDE-ASSOCIATED COMPLEX SUBUNIT ALPHA, MUSCLE-SPECIFIC FORM"/>
    <property type="match status" value="1"/>
</dbReference>
<sequence>MCDTDSAMSSLVTRVNIGQTREADGQTAVVPCKFRSPAAPSPLALRQPIKALSNPGLTQEAAAQYPPASGPPSSPQSGSASPVARASTPIKSGLPRPSTPSGGSIPVPRSKLAQPVRRSLPAPKTYGTMKDDSWKEGCY</sequence>
<feature type="compositionally biased region" description="Low complexity" evidence="3">
    <location>
        <begin position="75"/>
        <end position="84"/>
    </location>
</feature>
<organism evidence="4 5">
    <name type="scientific">Ranitomeya imitator</name>
    <name type="common">mimic poison frog</name>
    <dbReference type="NCBI Taxonomy" id="111125"/>
    <lineage>
        <taxon>Eukaryota</taxon>
        <taxon>Metazoa</taxon>
        <taxon>Chordata</taxon>
        <taxon>Craniata</taxon>
        <taxon>Vertebrata</taxon>
        <taxon>Euteleostomi</taxon>
        <taxon>Amphibia</taxon>
        <taxon>Batrachia</taxon>
        <taxon>Anura</taxon>
        <taxon>Neobatrachia</taxon>
        <taxon>Hyloidea</taxon>
        <taxon>Dendrobatidae</taxon>
        <taxon>Dendrobatinae</taxon>
        <taxon>Ranitomeya</taxon>
    </lineage>
</organism>
<keyword evidence="5" id="KW-1185">Reference proteome</keyword>
<proteinExistence type="inferred from homology"/>
<protein>
    <submittedName>
        <fullName evidence="4">Uncharacterized protein</fullName>
    </submittedName>
</protein>
<accession>A0ABN9LF25</accession>
<evidence type="ECO:0000313" key="4">
    <source>
        <dbReference type="EMBL" id="CAJ0940375.1"/>
    </source>
</evidence>
<keyword evidence="2" id="KW-0175">Coiled coil</keyword>
<evidence type="ECO:0000313" key="5">
    <source>
        <dbReference type="Proteomes" id="UP001176940"/>
    </source>
</evidence>
<comment type="caution">
    <text evidence="4">The sequence shown here is derived from an EMBL/GenBank/DDBJ whole genome shotgun (WGS) entry which is preliminary data.</text>
</comment>
<feature type="compositionally biased region" description="Basic and acidic residues" evidence="3">
    <location>
        <begin position="129"/>
        <end position="139"/>
    </location>
</feature>
<reference evidence="4" key="1">
    <citation type="submission" date="2023-07" db="EMBL/GenBank/DDBJ databases">
        <authorList>
            <person name="Stuckert A."/>
        </authorList>
    </citation>
    <scope>NUCLEOTIDE SEQUENCE</scope>
</reference>
<dbReference type="Pfam" id="PF15301">
    <property type="entry name" value="SLAIN"/>
    <property type="match status" value="1"/>
</dbReference>
<comment type="similarity">
    <text evidence="1">Belongs to the SLAIN motif-containing family.</text>
</comment>
<gene>
    <name evidence="4" type="ORF">RIMI_LOCUS8545608</name>
</gene>
<dbReference type="InterPro" id="IPR026179">
    <property type="entry name" value="Slain"/>
</dbReference>
<evidence type="ECO:0000256" key="2">
    <source>
        <dbReference type="ARBA" id="ARBA00023054"/>
    </source>
</evidence>
<name>A0ABN9LF25_9NEOB</name>
<evidence type="ECO:0000256" key="3">
    <source>
        <dbReference type="SAM" id="MobiDB-lite"/>
    </source>
</evidence>
<feature type="region of interest" description="Disordered" evidence="3">
    <location>
        <begin position="34"/>
        <end position="139"/>
    </location>
</feature>
<dbReference type="PANTHER" id="PTHR22406:SF4">
    <property type="entry name" value="SLAIN MOTIF-CONTAINING PROTEIN 2"/>
    <property type="match status" value="1"/>
</dbReference>
<dbReference type="Proteomes" id="UP001176940">
    <property type="component" value="Unassembled WGS sequence"/>
</dbReference>
<dbReference type="EMBL" id="CAUEEQ010017034">
    <property type="protein sequence ID" value="CAJ0940375.1"/>
    <property type="molecule type" value="Genomic_DNA"/>
</dbReference>
<evidence type="ECO:0000256" key="1">
    <source>
        <dbReference type="ARBA" id="ARBA00006652"/>
    </source>
</evidence>